<keyword evidence="2" id="KW-0479">Metal-binding</keyword>
<feature type="domain" description="Xylanolytic transcriptional activator regulatory" evidence="8">
    <location>
        <begin position="236"/>
        <end position="469"/>
    </location>
</feature>
<name>W9WPM6_9EURO</name>
<dbReference type="PANTHER" id="PTHR40626">
    <property type="entry name" value="MIP31509P"/>
    <property type="match status" value="1"/>
</dbReference>
<evidence type="ECO:0000256" key="1">
    <source>
        <dbReference type="ARBA" id="ARBA00004123"/>
    </source>
</evidence>
<dbReference type="HOGENOM" id="CLU_340091_0_0_1"/>
<dbReference type="Proteomes" id="UP000019471">
    <property type="component" value="Unassembled WGS sequence"/>
</dbReference>
<dbReference type="GO" id="GO:0006351">
    <property type="term" value="P:DNA-templated transcription"/>
    <property type="evidence" value="ECO:0007669"/>
    <property type="project" value="InterPro"/>
</dbReference>
<dbReference type="AlphaFoldDB" id="W9WPM6"/>
<keyword evidence="4" id="KW-0863">Zinc-finger</keyword>
<dbReference type="GO" id="GO:0000978">
    <property type="term" value="F:RNA polymerase II cis-regulatory region sequence-specific DNA binding"/>
    <property type="evidence" value="ECO:0007669"/>
    <property type="project" value="InterPro"/>
</dbReference>
<comment type="subcellular location">
    <subcellularLocation>
        <location evidence="1">Nucleus</location>
    </subcellularLocation>
</comment>
<sequence>MVLRHAAQVHPTTTSLAVEDPRTYTQFEDLTAGSESSLDRQDRMRGSGETNADHWPPDRDRDTFERPSAGQREDNPSRVVDAQRRISHNGVVVDKLQTSVRRDSSHLSTKLQHTERWLIIPQFLDYSNAESSAQDIVDRVMMYHNPNSNQSSEHDLVPDLDADISGFTTFLPFGVDFFPVTSNLDCFVTEPALRPALKWRNGTRRQPSPYSPLSSSPLSSCLNTWSNNINIEILVNAYRQYFVPNLPLLHLPTLDLTSAMSDAFRHPVLEEWPPPALLSGRRRIRRPLLLSILALGAAFSGQITLAREIYRQTSAAITSELKSVCKSSVGAAPIPLMQALLQHLVCGTFFGDRVLNETTKNSCVSLLALIKEAGIHTLRDPPNADTRAGVEVGQRGKWLIWVHQEERNRLFFSTLWLMSAFMIYFNDIPHPPLTGVELCLPCKEALWEASDAHTWSEVESHLSPTPLLFVEQIRGLFDQNSPLQPTYTDVDLGNDTNFHEQALEIRQQNTAASHDIGEFGCLSLISVLHICVLAQTQGQNPLFAEVVVPSDRRSLKSAVRRWQRLWLSFSKQPSFGTSYRLLMSCIPLLDHVNLSFRLDDRPLKEAIFTQDFSSANLVFLRDHRDSLDSTAEMSGDRVHSLRDVSETLQRGRFSYEATLYASNALETTLRLSPWWTSPEEASHMPLHSAMNVFDCLQVLASWVSGMQPQQGLEAYDARLDGELCTEEFWTIIQTCRRLIRKCRSNMGLVGSCAAAEAPVKGFRDATHIVIALLQTYARFLLEYSSLWPGSSPLPLFSLVLSLIFNFSNIRILLLLSLEQFGRMLAISSDSHVSAD</sequence>
<evidence type="ECO:0000259" key="8">
    <source>
        <dbReference type="Pfam" id="PF04082"/>
    </source>
</evidence>
<gene>
    <name evidence="9" type="ORF">A1O5_06215</name>
</gene>
<dbReference type="GO" id="GO:0008270">
    <property type="term" value="F:zinc ion binding"/>
    <property type="evidence" value="ECO:0007669"/>
    <property type="project" value="UniProtKB-KW"/>
</dbReference>
<dbReference type="CDD" id="cd12148">
    <property type="entry name" value="fungal_TF_MHR"/>
    <property type="match status" value="1"/>
</dbReference>
<dbReference type="RefSeq" id="XP_007744999.1">
    <property type="nucleotide sequence ID" value="XM_007746809.1"/>
</dbReference>
<accession>W9WPM6</accession>
<keyword evidence="10" id="KW-1185">Reference proteome</keyword>
<evidence type="ECO:0000313" key="9">
    <source>
        <dbReference type="EMBL" id="EXJ70147.1"/>
    </source>
</evidence>
<dbReference type="GO" id="GO:0000981">
    <property type="term" value="F:DNA-binding transcription factor activity, RNA polymerase II-specific"/>
    <property type="evidence" value="ECO:0007669"/>
    <property type="project" value="InterPro"/>
</dbReference>
<evidence type="ECO:0000256" key="2">
    <source>
        <dbReference type="ARBA" id="ARBA00022723"/>
    </source>
</evidence>
<feature type="compositionally biased region" description="Basic and acidic residues" evidence="7">
    <location>
        <begin position="37"/>
        <end position="83"/>
    </location>
</feature>
<feature type="region of interest" description="Disordered" evidence="7">
    <location>
        <begin position="30"/>
        <end position="83"/>
    </location>
</feature>
<evidence type="ECO:0000313" key="10">
    <source>
        <dbReference type="Proteomes" id="UP000019471"/>
    </source>
</evidence>
<evidence type="ECO:0000256" key="4">
    <source>
        <dbReference type="ARBA" id="ARBA00022771"/>
    </source>
</evidence>
<evidence type="ECO:0000256" key="6">
    <source>
        <dbReference type="ARBA" id="ARBA00023242"/>
    </source>
</evidence>
<dbReference type="GO" id="GO:0005634">
    <property type="term" value="C:nucleus"/>
    <property type="evidence" value="ECO:0007669"/>
    <property type="project" value="UniProtKB-SubCell"/>
</dbReference>
<feature type="compositionally biased region" description="Low complexity" evidence="7">
    <location>
        <begin position="207"/>
        <end position="218"/>
    </location>
</feature>
<protein>
    <recommendedName>
        <fullName evidence="8">Xylanolytic transcriptional activator regulatory domain-containing protein</fullName>
    </recommendedName>
</protein>
<evidence type="ECO:0000256" key="3">
    <source>
        <dbReference type="ARBA" id="ARBA00022737"/>
    </source>
</evidence>
<keyword evidence="6" id="KW-0539">Nucleus</keyword>
<feature type="region of interest" description="Disordered" evidence="7">
    <location>
        <begin position="199"/>
        <end position="218"/>
    </location>
</feature>
<dbReference type="OrthoDB" id="10018191at2759"/>
<dbReference type="PANTHER" id="PTHR40626:SF34">
    <property type="entry name" value="ZINC FINGER PROTEIN YGR067C"/>
    <property type="match status" value="1"/>
</dbReference>
<dbReference type="EMBL" id="AMGX01000009">
    <property type="protein sequence ID" value="EXJ70147.1"/>
    <property type="molecule type" value="Genomic_DNA"/>
</dbReference>
<dbReference type="Pfam" id="PF04082">
    <property type="entry name" value="Fungal_trans"/>
    <property type="match status" value="1"/>
</dbReference>
<organism evidence="9 10">
    <name type="scientific">Cladophialophora psammophila CBS 110553</name>
    <dbReference type="NCBI Taxonomy" id="1182543"/>
    <lineage>
        <taxon>Eukaryota</taxon>
        <taxon>Fungi</taxon>
        <taxon>Dikarya</taxon>
        <taxon>Ascomycota</taxon>
        <taxon>Pezizomycotina</taxon>
        <taxon>Eurotiomycetes</taxon>
        <taxon>Chaetothyriomycetidae</taxon>
        <taxon>Chaetothyriales</taxon>
        <taxon>Herpotrichiellaceae</taxon>
        <taxon>Cladophialophora</taxon>
    </lineage>
</organism>
<proteinExistence type="predicted"/>
<keyword evidence="5" id="KW-0862">Zinc</keyword>
<dbReference type="GeneID" id="19190926"/>
<reference evidence="9 10" key="1">
    <citation type="submission" date="2013-03" db="EMBL/GenBank/DDBJ databases">
        <title>The Genome Sequence of Cladophialophora psammophila CBS 110553.</title>
        <authorList>
            <consortium name="The Broad Institute Genomics Platform"/>
            <person name="Cuomo C."/>
            <person name="de Hoog S."/>
            <person name="Gorbushina A."/>
            <person name="Walker B."/>
            <person name="Young S.K."/>
            <person name="Zeng Q."/>
            <person name="Gargeya S."/>
            <person name="Fitzgerald M."/>
            <person name="Haas B."/>
            <person name="Abouelleil A."/>
            <person name="Allen A.W."/>
            <person name="Alvarado L."/>
            <person name="Arachchi H.M."/>
            <person name="Berlin A.M."/>
            <person name="Chapman S.B."/>
            <person name="Gainer-Dewar J."/>
            <person name="Goldberg J."/>
            <person name="Griggs A."/>
            <person name="Gujja S."/>
            <person name="Hansen M."/>
            <person name="Howarth C."/>
            <person name="Imamovic A."/>
            <person name="Ireland A."/>
            <person name="Larimer J."/>
            <person name="McCowan C."/>
            <person name="Murphy C."/>
            <person name="Pearson M."/>
            <person name="Poon T.W."/>
            <person name="Priest M."/>
            <person name="Roberts A."/>
            <person name="Saif S."/>
            <person name="Shea T."/>
            <person name="Sisk P."/>
            <person name="Sykes S."/>
            <person name="Wortman J."/>
            <person name="Nusbaum C."/>
            <person name="Birren B."/>
        </authorList>
    </citation>
    <scope>NUCLEOTIDE SEQUENCE [LARGE SCALE GENOMIC DNA]</scope>
    <source>
        <strain evidence="9 10">CBS 110553</strain>
    </source>
</reference>
<dbReference type="InterPro" id="IPR007219">
    <property type="entry name" value="XnlR_reg_dom"/>
</dbReference>
<dbReference type="InterPro" id="IPR051059">
    <property type="entry name" value="VerF-like"/>
</dbReference>
<dbReference type="eggNOG" id="KOG1721">
    <property type="taxonomic scope" value="Eukaryota"/>
</dbReference>
<comment type="caution">
    <text evidence="9">The sequence shown here is derived from an EMBL/GenBank/DDBJ whole genome shotgun (WGS) entry which is preliminary data.</text>
</comment>
<keyword evidence="3" id="KW-0677">Repeat</keyword>
<evidence type="ECO:0000256" key="7">
    <source>
        <dbReference type="SAM" id="MobiDB-lite"/>
    </source>
</evidence>
<evidence type="ECO:0000256" key="5">
    <source>
        <dbReference type="ARBA" id="ARBA00022833"/>
    </source>
</evidence>
<dbReference type="STRING" id="1182543.W9WPM6"/>
<dbReference type="GO" id="GO:0000785">
    <property type="term" value="C:chromatin"/>
    <property type="evidence" value="ECO:0007669"/>
    <property type="project" value="TreeGrafter"/>
</dbReference>